<feature type="chain" id="PRO_5045911072" description="Peptidase metallopeptidase domain-containing protein" evidence="1">
    <location>
        <begin position="21"/>
        <end position="264"/>
    </location>
</feature>
<dbReference type="InterPro" id="IPR024079">
    <property type="entry name" value="MetalloPept_cat_dom_sf"/>
</dbReference>
<dbReference type="InterPro" id="IPR024653">
    <property type="entry name" value="Peptidase_M10/M27/M57"/>
</dbReference>
<feature type="signal peptide" evidence="1">
    <location>
        <begin position="1"/>
        <end position="20"/>
    </location>
</feature>
<keyword evidence="1" id="KW-0732">Signal</keyword>
<sequence length="264" mass="28874">MKNSIRLIVLLSLLAFSACTEEQTTQPENEITAEMIEKLNELGFNTDNFYPVQFGETVVVEQDIRLTVSQINEMLEEGILPKEEHYSTTNLVSAPRVISVYVSLPQNYVDATDQAIARYNAENLTLTFQRVTSASAADITIVASPWYYGFFGILGSAGFPTATGDPHNEIQMTRSYYDGVTGGALVTTIAHEMGHCIGFRHTDYMDRSYSCGGATDDEGASDVGANHIPGTPTTPSVASWMLACSDGTDRPFTADDKTALDYLY</sequence>
<dbReference type="InterPro" id="IPR006026">
    <property type="entry name" value="Peptidase_Metallo"/>
</dbReference>
<accession>A0ABP9CXU1</accession>
<reference evidence="4" key="1">
    <citation type="journal article" date="2019" name="Int. J. Syst. Evol. Microbiol.">
        <title>The Global Catalogue of Microorganisms (GCM) 10K type strain sequencing project: providing services to taxonomists for standard genome sequencing and annotation.</title>
        <authorList>
            <consortium name="The Broad Institute Genomics Platform"/>
            <consortium name="The Broad Institute Genome Sequencing Center for Infectious Disease"/>
            <person name="Wu L."/>
            <person name="Ma J."/>
        </authorList>
    </citation>
    <scope>NUCLEOTIDE SEQUENCE [LARGE SCALE GENOMIC DNA]</scope>
    <source>
        <strain evidence="4">JCM 18326</strain>
    </source>
</reference>
<organism evidence="3 4">
    <name type="scientific">Algivirga pacifica</name>
    <dbReference type="NCBI Taxonomy" id="1162670"/>
    <lineage>
        <taxon>Bacteria</taxon>
        <taxon>Pseudomonadati</taxon>
        <taxon>Bacteroidota</taxon>
        <taxon>Cytophagia</taxon>
        <taxon>Cytophagales</taxon>
        <taxon>Flammeovirgaceae</taxon>
        <taxon>Algivirga</taxon>
    </lineage>
</organism>
<evidence type="ECO:0000313" key="3">
    <source>
        <dbReference type="EMBL" id="GAA4822195.1"/>
    </source>
</evidence>
<comment type="caution">
    <text evidence="3">The sequence shown here is derived from an EMBL/GenBank/DDBJ whole genome shotgun (WGS) entry which is preliminary data.</text>
</comment>
<name>A0ABP9CXU1_9BACT</name>
<dbReference type="RefSeq" id="WP_345368665.1">
    <property type="nucleotide sequence ID" value="NZ_BAABJX010000006.1"/>
</dbReference>
<dbReference type="Gene3D" id="3.40.390.10">
    <property type="entry name" value="Collagenase (Catalytic Domain)"/>
    <property type="match status" value="1"/>
</dbReference>
<dbReference type="Proteomes" id="UP001500298">
    <property type="component" value="Unassembled WGS sequence"/>
</dbReference>
<feature type="domain" description="Peptidase metallopeptidase" evidence="2">
    <location>
        <begin position="90"/>
        <end position="225"/>
    </location>
</feature>
<dbReference type="SUPFAM" id="SSF55486">
    <property type="entry name" value="Metalloproteases ('zincins'), catalytic domain"/>
    <property type="match status" value="1"/>
</dbReference>
<dbReference type="PROSITE" id="PS51257">
    <property type="entry name" value="PROKAR_LIPOPROTEIN"/>
    <property type="match status" value="1"/>
</dbReference>
<keyword evidence="4" id="KW-1185">Reference proteome</keyword>
<dbReference type="Pfam" id="PF12388">
    <property type="entry name" value="Peptidase_M57"/>
    <property type="match status" value="1"/>
</dbReference>
<evidence type="ECO:0000313" key="4">
    <source>
        <dbReference type="Proteomes" id="UP001500298"/>
    </source>
</evidence>
<proteinExistence type="predicted"/>
<dbReference type="EMBL" id="BAABJX010000006">
    <property type="protein sequence ID" value="GAA4822195.1"/>
    <property type="molecule type" value="Genomic_DNA"/>
</dbReference>
<dbReference type="SMART" id="SM00235">
    <property type="entry name" value="ZnMc"/>
    <property type="match status" value="1"/>
</dbReference>
<protein>
    <recommendedName>
        <fullName evidence="2">Peptidase metallopeptidase domain-containing protein</fullName>
    </recommendedName>
</protein>
<evidence type="ECO:0000256" key="1">
    <source>
        <dbReference type="SAM" id="SignalP"/>
    </source>
</evidence>
<gene>
    <name evidence="3" type="ORF">GCM10023331_03160</name>
</gene>
<evidence type="ECO:0000259" key="2">
    <source>
        <dbReference type="SMART" id="SM00235"/>
    </source>
</evidence>